<dbReference type="Proteomes" id="UP000691718">
    <property type="component" value="Unassembled WGS sequence"/>
</dbReference>
<dbReference type="EMBL" id="CAJQZP010000209">
    <property type="protein sequence ID" value="CAG4945892.1"/>
    <property type="molecule type" value="Genomic_DNA"/>
</dbReference>
<keyword evidence="2" id="KW-1185">Reference proteome</keyword>
<name>A0A8S3W8A0_PARAO</name>
<comment type="caution">
    <text evidence="1">The sequence shown here is derived from an EMBL/GenBank/DDBJ whole genome shotgun (WGS) entry which is preliminary data.</text>
</comment>
<evidence type="ECO:0000313" key="2">
    <source>
        <dbReference type="Proteomes" id="UP000691718"/>
    </source>
</evidence>
<dbReference type="AlphaFoldDB" id="A0A8S3W8A0"/>
<gene>
    <name evidence="1" type="ORF">PAPOLLO_LOCUS3198</name>
</gene>
<organism evidence="1 2">
    <name type="scientific">Parnassius apollo</name>
    <name type="common">Apollo butterfly</name>
    <name type="synonym">Papilio apollo</name>
    <dbReference type="NCBI Taxonomy" id="110799"/>
    <lineage>
        <taxon>Eukaryota</taxon>
        <taxon>Metazoa</taxon>
        <taxon>Ecdysozoa</taxon>
        <taxon>Arthropoda</taxon>
        <taxon>Hexapoda</taxon>
        <taxon>Insecta</taxon>
        <taxon>Pterygota</taxon>
        <taxon>Neoptera</taxon>
        <taxon>Endopterygota</taxon>
        <taxon>Lepidoptera</taxon>
        <taxon>Glossata</taxon>
        <taxon>Ditrysia</taxon>
        <taxon>Papilionoidea</taxon>
        <taxon>Papilionidae</taxon>
        <taxon>Parnassiinae</taxon>
        <taxon>Parnassini</taxon>
        <taxon>Parnassius</taxon>
        <taxon>Parnassius</taxon>
    </lineage>
</organism>
<evidence type="ECO:0000313" key="1">
    <source>
        <dbReference type="EMBL" id="CAG4945892.1"/>
    </source>
</evidence>
<protein>
    <submittedName>
        <fullName evidence="1">(apollo) hypothetical protein</fullName>
    </submittedName>
</protein>
<sequence length="74" mass="8122">MLTLVVQARQQQQVVGVRGDGQRGQHGALGARERDQFILARQCLCARDILMLTLVVQARQQQQVIGVRGGGQRG</sequence>
<proteinExistence type="predicted"/>
<accession>A0A8S3W8A0</accession>
<reference evidence="1" key="1">
    <citation type="submission" date="2021-04" db="EMBL/GenBank/DDBJ databases">
        <authorList>
            <person name="Tunstrom K."/>
        </authorList>
    </citation>
    <scope>NUCLEOTIDE SEQUENCE</scope>
</reference>